<feature type="compositionally biased region" description="Polar residues" evidence="1">
    <location>
        <begin position="308"/>
        <end position="329"/>
    </location>
</feature>
<dbReference type="AlphaFoldDB" id="A0A2K1QN70"/>
<sequence length="578" mass="62830">MAISSTKSFPQNTASTSSTSASQSSSFSTLIASSTSGREIPIITSIAASPTASSTPSPKTGTHLTSAQAVGITVGAFGGIGLAVALIFCCICLRRRKAKREDEKKKEHKKRHSYDFACATSPRTSPFQSRPEDLRGHLGGSHERRAELESLSDRSSRGVTQWLVPGGRTNPNHNRNISPASFKSDRTVSQLLPDKPETSPVVGLRSTDGKPSQRPFSTQTQGTVFEEDRTPWSPGLQKPAPIQLNFDFNRHVNTQQMSQPSHFFPPIPRRRSNHSAKSIALSLTIPKKTPLERQIAEELDTSKEVTTDPLSSSAPYPTPRSANPTQALSAGSGVSYLPSYYTSKDSRTPVIPLKSPSRPRVAQQQFRSPPPSKPLPKVPMPTRRPSRASETSFESVDPNEVTPEDELDRRLSPNNASPISGLRYPKIPRSANQAIPRSPPTSPFKRTPPSGTYPPSNTETLASKRRGTEAATEMQRRLGLADAFQPTSPPSATRQNRDSFLSYETPAKKTRPAMGGAFVTPPPRKSSVGYRERPRLSVFPNTTPTPPRGRGGGMVVERGPKLTPTKRGNEFFIDVGSP</sequence>
<gene>
    <name evidence="3" type="ORF">CAC42_75</name>
</gene>
<feature type="compositionally biased region" description="Polar residues" evidence="1">
    <location>
        <begin position="169"/>
        <end position="181"/>
    </location>
</feature>
<reference evidence="3 4" key="1">
    <citation type="submission" date="2017-06" db="EMBL/GenBank/DDBJ databases">
        <title>Draft genome sequence of a variant of Elsinoe murrayae.</title>
        <authorList>
            <person name="Cheng Q."/>
        </authorList>
    </citation>
    <scope>NUCLEOTIDE SEQUENCE [LARGE SCALE GENOMIC DNA]</scope>
    <source>
        <strain evidence="3 4">CQ-2017a</strain>
    </source>
</reference>
<evidence type="ECO:0000313" key="4">
    <source>
        <dbReference type="Proteomes" id="UP000243797"/>
    </source>
</evidence>
<feature type="region of interest" description="Disordered" evidence="1">
    <location>
        <begin position="345"/>
        <end position="578"/>
    </location>
</feature>
<dbReference type="STRING" id="2082308.A0A2K1QN70"/>
<dbReference type="OrthoDB" id="3946741at2759"/>
<dbReference type="EMBL" id="NKHZ01000057">
    <property type="protein sequence ID" value="PNS16575.1"/>
    <property type="molecule type" value="Genomic_DNA"/>
</dbReference>
<evidence type="ECO:0000256" key="1">
    <source>
        <dbReference type="SAM" id="MobiDB-lite"/>
    </source>
</evidence>
<proteinExistence type="predicted"/>
<comment type="caution">
    <text evidence="3">The sequence shown here is derived from an EMBL/GenBank/DDBJ whole genome shotgun (WGS) entry which is preliminary data.</text>
</comment>
<feature type="compositionally biased region" description="Polar residues" evidence="1">
    <location>
        <begin position="449"/>
        <end position="461"/>
    </location>
</feature>
<feature type="compositionally biased region" description="Basic and acidic residues" evidence="1">
    <location>
        <begin position="130"/>
        <end position="156"/>
    </location>
</feature>
<name>A0A2K1QN70_9PEZI</name>
<keyword evidence="2" id="KW-0812">Transmembrane</keyword>
<accession>A0A2K1QN70</accession>
<protein>
    <submittedName>
        <fullName evidence="3">Uncharacterized protein</fullName>
    </submittedName>
</protein>
<feature type="transmembrane region" description="Helical" evidence="2">
    <location>
        <begin position="69"/>
        <end position="93"/>
    </location>
</feature>
<organism evidence="3 4">
    <name type="scientific">Sphaceloma murrayae</name>
    <dbReference type="NCBI Taxonomy" id="2082308"/>
    <lineage>
        <taxon>Eukaryota</taxon>
        <taxon>Fungi</taxon>
        <taxon>Dikarya</taxon>
        <taxon>Ascomycota</taxon>
        <taxon>Pezizomycotina</taxon>
        <taxon>Dothideomycetes</taxon>
        <taxon>Dothideomycetidae</taxon>
        <taxon>Myriangiales</taxon>
        <taxon>Elsinoaceae</taxon>
        <taxon>Sphaceloma</taxon>
    </lineage>
</organism>
<feature type="compositionally biased region" description="Low complexity" evidence="1">
    <location>
        <begin position="13"/>
        <end position="22"/>
    </location>
</feature>
<keyword evidence="2" id="KW-1133">Transmembrane helix</keyword>
<dbReference type="InParanoid" id="A0A2K1QN70"/>
<evidence type="ECO:0000313" key="3">
    <source>
        <dbReference type="EMBL" id="PNS16575.1"/>
    </source>
</evidence>
<feature type="compositionally biased region" description="Polar residues" evidence="1">
    <location>
        <begin position="214"/>
        <end position="223"/>
    </location>
</feature>
<keyword evidence="2" id="KW-0472">Membrane</keyword>
<evidence type="ECO:0000256" key="2">
    <source>
        <dbReference type="SAM" id="Phobius"/>
    </source>
</evidence>
<feature type="compositionally biased region" description="Polar residues" evidence="1">
    <location>
        <begin position="1"/>
        <end position="12"/>
    </location>
</feature>
<feature type="compositionally biased region" description="Pro residues" evidence="1">
    <location>
        <begin position="368"/>
        <end position="379"/>
    </location>
</feature>
<feature type="region of interest" description="Disordered" evidence="1">
    <location>
        <begin position="1"/>
        <end position="22"/>
    </location>
</feature>
<keyword evidence="4" id="KW-1185">Reference proteome</keyword>
<feature type="region of interest" description="Disordered" evidence="1">
    <location>
        <begin position="298"/>
        <end position="330"/>
    </location>
</feature>
<feature type="region of interest" description="Disordered" evidence="1">
    <location>
        <begin position="119"/>
        <end position="234"/>
    </location>
</feature>
<dbReference type="Proteomes" id="UP000243797">
    <property type="component" value="Unassembled WGS sequence"/>
</dbReference>